<dbReference type="Gene3D" id="3.60.15.10">
    <property type="entry name" value="Ribonuclease Z/Hydroxyacylglutathione hydrolase-like"/>
    <property type="match status" value="1"/>
</dbReference>
<dbReference type="RefSeq" id="WP_316975452.1">
    <property type="nucleotide sequence ID" value="NZ_JAWIIJ010000027.1"/>
</dbReference>
<dbReference type="SMART" id="SM00849">
    <property type="entry name" value="Lactamase_B"/>
    <property type="match status" value="1"/>
</dbReference>
<accession>A0ABU3W3Q3</accession>
<evidence type="ECO:0000313" key="3">
    <source>
        <dbReference type="Proteomes" id="UP001269819"/>
    </source>
</evidence>
<dbReference type="SUPFAM" id="SSF56281">
    <property type="entry name" value="Metallo-hydrolase/oxidoreductase"/>
    <property type="match status" value="1"/>
</dbReference>
<evidence type="ECO:0000259" key="1">
    <source>
        <dbReference type="SMART" id="SM00849"/>
    </source>
</evidence>
<dbReference type="Pfam" id="PF00753">
    <property type="entry name" value="Lactamase_B"/>
    <property type="match status" value="1"/>
</dbReference>
<keyword evidence="3" id="KW-1185">Reference proteome</keyword>
<dbReference type="PANTHER" id="PTHR42951:SF22">
    <property type="entry name" value="METALLO BETA-LACTAMASE SUPERFAMILY LIPOPROTEIN"/>
    <property type="match status" value="1"/>
</dbReference>
<protein>
    <submittedName>
        <fullName evidence="2">MBL fold metallo-hydrolase</fullName>
    </submittedName>
</protein>
<dbReference type="CDD" id="cd07726">
    <property type="entry name" value="ST1585-like_MBL-fold"/>
    <property type="match status" value="1"/>
</dbReference>
<comment type="caution">
    <text evidence="2">The sequence shown here is derived from an EMBL/GenBank/DDBJ whole genome shotgun (WGS) entry which is preliminary data.</text>
</comment>
<name>A0ABU3W3Q3_9GAMM</name>
<feature type="domain" description="Metallo-beta-lactamase" evidence="1">
    <location>
        <begin position="25"/>
        <end position="244"/>
    </location>
</feature>
<sequence>MTFQPYKDIGFGLTRIDTGMVRDELAACYLMSGVADAEAWHRDEALREADHAIIETGTHNTVPAILRLLDQRGIDRSQVRYVIPTHVHLDHAGGVGGLMQALPEATLLVHPRGARHMIDPSRLKAGATEVYGEAAFAEIYGDVLPVDERRVRTMNDGEQVRVGDRQLVFYDTPGHARHHFCVYDPASAGIFTGDTFGLSYPQLTTAKGPFILPTTTPVQFDPPALRSSIERLLSLSPERVYLTHYDRVDNPMPLGEALLRRLADFVELADTVDARRDASCSEPGELEAALQSAMIHYVDQELEDHGLSLSEDRRQALLGMDIRLNCQGLAVWLQSRRS</sequence>
<dbReference type="EMBL" id="JAWIIJ010000027">
    <property type="protein sequence ID" value="MDV2081165.1"/>
    <property type="molecule type" value="Genomic_DNA"/>
</dbReference>
<dbReference type="Proteomes" id="UP001269819">
    <property type="component" value="Unassembled WGS sequence"/>
</dbReference>
<dbReference type="InterPro" id="IPR036866">
    <property type="entry name" value="RibonucZ/Hydroxyglut_hydro"/>
</dbReference>
<dbReference type="InterPro" id="IPR001279">
    <property type="entry name" value="Metallo-B-lactamas"/>
</dbReference>
<gene>
    <name evidence="2" type="ORF">RYS15_20935</name>
</gene>
<reference evidence="2 3" key="1">
    <citation type="submission" date="2023-10" db="EMBL/GenBank/DDBJ databases">
        <title>Characteristics and mechanism of a salt-tolerant marine origin heterotrophic nitrifying- aerobic denitrifying bacteria Marinobacter xestospongiae HN1.</title>
        <authorList>
            <person name="Qi R."/>
        </authorList>
    </citation>
    <scope>NUCLEOTIDE SEQUENCE [LARGE SCALE GENOMIC DNA]</scope>
    <source>
        <strain evidence="2 3">HN1</strain>
    </source>
</reference>
<dbReference type="InterPro" id="IPR037482">
    <property type="entry name" value="ST1585_MBL-fold"/>
</dbReference>
<dbReference type="InterPro" id="IPR050855">
    <property type="entry name" value="NDM-1-like"/>
</dbReference>
<dbReference type="PANTHER" id="PTHR42951">
    <property type="entry name" value="METALLO-BETA-LACTAMASE DOMAIN-CONTAINING"/>
    <property type="match status" value="1"/>
</dbReference>
<organism evidence="2 3">
    <name type="scientific">Marinobacter xestospongiae</name>
    <dbReference type="NCBI Taxonomy" id="994319"/>
    <lineage>
        <taxon>Bacteria</taxon>
        <taxon>Pseudomonadati</taxon>
        <taxon>Pseudomonadota</taxon>
        <taxon>Gammaproteobacteria</taxon>
        <taxon>Pseudomonadales</taxon>
        <taxon>Marinobacteraceae</taxon>
        <taxon>Marinobacter</taxon>
    </lineage>
</organism>
<evidence type="ECO:0000313" key="2">
    <source>
        <dbReference type="EMBL" id="MDV2081165.1"/>
    </source>
</evidence>
<proteinExistence type="predicted"/>